<evidence type="ECO:0000256" key="2">
    <source>
        <dbReference type="ARBA" id="ARBA00022723"/>
    </source>
</evidence>
<dbReference type="GO" id="GO:0044550">
    <property type="term" value="P:secondary metabolite biosynthetic process"/>
    <property type="evidence" value="ECO:0007669"/>
    <property type="project" value="TreeGrafter"/>
</dbReference>
<dbReference type="OMA" id="PAPRIHK"/>
<reference evidence="6 7" key="1">
    <citation type="submission" date="2014-05" db="EMBL/GenBank/DDBJ databases">
        <title>Draft genome sequence of a rare smut relative, Tilletiaria anomala UBC 951.</title>
        <authorList>
            <consortium name="DOE Joint Genome Institute"/>
            <person name="Toome M."/>
            <person name="Kuo A."/>
            <person name="Henrissat B."/>
            <person name="Lipzen A."/>
            <person name="Tritt A."/>
            <person name="Yoshinaga Y."/>
            <person name="Zane M."/>
            <person name="Barry K."/>
            <person name="Grigoriev I.V."/>
            <person name="Spatafora J.W."/>
            <person name="Aimea M.C."/>
        </authorList>
    </citation>
    <scope>NUCLEOTIDE SEQUENCE [LARGE SCALE GENOMIC DNA]</scope>
    <source>
        <strain evidence="6 7">UBC 951</strain>
    </source>
</reference>
<dbReference type="PANTHER" id="PTHR23131">
    <property type="entry name" value="ENDORIBONUCLEASE LACTB2"/>
    <property type="match status" value="1"/>
</dbReference>
<dbReference type="SMART" id="SM00849">
    <property type="entry name" value="Lactamase_B"/>
    <property type="match status" value="1"/>
</dbReference>
<dbReference type="InterPro" id="IPR041516">
    <property type="entry name" value="LACTB2_WH"/>
</dbReference>
<dbReference type="GeneID" id="25264034"/>
<proteinExistence type="inferred from homology"/>
<evidence type="ECO:0000259" key="5">
    <source>
        <dbReference type="SMART" id="SM00849"/>
    </source>
</evidence>
<dbReference type="InterPro" id="IPR047921">
    <property type="entry name" value="LACTB2-like_MBL-fold"/>
</dbReference>
<keyword evidence="7" id="KW-1185">Reference proteome</keyword>
<sequence>MSLYDHTPCIHSFASFNYWFRAFDVRTTRIDSWPNASPSISSPHLNAMAEALKAIPNITRLSDCVFRILGQNPGRFSLQGTNTYLISPPESSGPVAVSGSDSDSSQEAIPSVLVDTGEGIDAYEPLLESVLLGKHESSKAKRFVTDIILTHWHNDHVGGLHAVLALLHRTRPPSVSPPRIHKFPHSTDANIEHKLASLDPSSAAFSPPPSSSKSLHTIQDARTIQLSDLLTEKITLKALHTPGHTSDHVCIFFEQEGRLFTGDHVLGQGTSVFEDLGAYMRSLQRCSKALEEPEAGVGGVGEVTLYPAHGPIIEEGKAMLAQYYSHRLERENQIIALLREPPPAALDEQAKGAGEEKAWSIKQVVAKLYASYPEHLWPAAARGIFLHMHRLAMLDPDAGTNGGELVSPRVKCLDTPDGLAPAIPEGNKAMHEWGKLMDHRWTLADASVAGQTGKL</sequence>
<protein>
    <submittedName>
        <fullName evidence="6">Metallo-hydrolase/oxidoreductase</fullName>
    </submittedName>
</protein>
<dbReference type="Pfam" id="PF17778">
    <property type="entry name" value="WHD_BLACT"/>
    <property type="match status" value="1"/>
</dbReference>
<evidence type="ECO:0000256" key="4">
    <source>
        <dbReference type="ARBA" id="ARBA00022833"/>
    </source>
</evidence>
<dbReference type="CDD" id="cd07722">
    <property type="entry name" value="LACTB2-like_MBL-fold"/>
    <property type="match status" value="1"/>
</dbReference>
<dbReference type="InterPro" id="IPR036388">
    <property type="entry name" value="WH-like_DNA-bd_sf"/>
</dbReference>
<dbReference type="STRING" id="1037660.A0A066WJI3"/>
<dbReference type="InterPro" id="IPR001279">
    <property type="entry name" value="Metallo-B-lactamas"/>
</dbReference>
<dbReference type="Gene3D" id="1.10.10.10">
    <property type="entry name" value="Winged helix-like DNA-binding domain superfamily/Winged helix DNA-binding domain"/>
    <property type="match status" value="1"/>
</dbReference>
<evidence type="ECO:0000256" key="1">
    <source>
        <dbReference type="ARBA" id="ARBA00006759"/>
    </source>
</evidence>
<dbReference type="RefSeq" id="XP_013244557.1">
    <property type="nucleotide sequence ID" value="XM_013389103.1"/>
</dbReference>
<dbReference type="EMBL" id="JMSN01000018">
    <property type="protein sequence ID" value="KDN50805.1"/>
    <property type="molecule type" value="Genomic_DNA"/>
</dbReference>
<evidence type="ECO:0000313" key="6">
    <source>
        <dbReference type="EMBL" id="KDN50805.1"/>
    </source>
</evidence>
<dbReference type="InterPro" id="IPR036866">
    <property type="entry name" value="RibonucZ/Hydroxyglut_hydro"/>
</dbReference>
<feature type="domain" description="Metallo-beta-lactamase" evidence="5">
    <location>
        <begin position="80"/>
        <end position="309"/>
    </location>
</feature>
<dbReference type="GO" id="GO:0016787">
    <property type="term" value="F:hydrolase activity"/>
    <property type="evidence" value="ECO:0007669"/>
    <property type="project" value="UniProtKB-KW"/>
</dbReference>
<keyword evidence="4" id="KW-0862">Zinc</keyword>
<dbReference type="AlphaFoldDB" id="A0A066WJI3"/>
<keyword evidence="3 6" id="KW-0378">Hydrolase</keyword>
<dbReference type="Pfam" id="PF00753">
    <property type="entry name" value="Lactamase_B"/>
    <property type="match status" value="1"/>
</dbReference>
<accession>A0A066WJI3</accession>
<keyword evidence="2" id="KW-0479">Metal-binding</keyword>
<organism evidence="6 7">
    <name type="scientific">Tilletiaria anomala (strain ATCC 24038 / CBS 436.72 / UBC 951)</name>
    <dbReference type="NCBI Taxonomy" id="1037660"/>
    <lineage>
        <taxon>Eukaryota</taxon>
        <taxon>Fungi</taxon>
        <taxon>Dikarya</taxon>
        <taxon>Basidiomycota</taxon>
        <taxon>Ustilaginomycotina</taxon>
        <taxon>Exobasidiomycetes</taxon>
        <taxon>Georgefischeriales</taxon>
        <taxon>Tilletiariaceae</taxon>
        <taxon>Tilletiaria</taxon>
    </lineage>
</organism>
<name>A0A066WJI3_TILAU</name>
<comment type="caution">
    <text evidence="6">The sequence shown here is derived from an EMBL/GenBank/DDBJ whole genome shotgun (WGS) entry which is preliminary data.</text>
</comment>
<dbReference type="OrthoDB" id="17458at2759"/>
<dbReference type="GO" id="GO:0046872">
    <property type="term" value="F:metal ion binding"/>
    <property type="evidence" value="ECO:0007669"/>
    <property type="project" value="UniProtKB-KW"/>
</dbReference>
<dbReference type="SUPFAM" id="SSF56281">
    <property type="entry name" value="Metallo-hydrolase/oxidoreductase"/>
    <property type="match status" value="1"/>
</dbReference>
<dbReference type="Proteomes" id="UP000027361">
    <property type="component" value="Unassembled WGS sequence"/>
</dbReference>
<dbReference type="PANTHER" id="PTHR23131:SF0">
    <property type="entry name" value="ENDORIBONUCLEASE LACTB2"/>
    <property type="match status" value="1"/>
</dbReference>
<gene>
    <name evidence="6" type="ORF">K437DRAFT_254975</name>
</gene>
<comment type="similarity">
    <text evidence="1">Belongs to the metallo-beta-lactamase superfamily. Glyoxalase II family.</text>
</comment>
<dbReference type="Gene3D" id="3.60.15.10">
    <property type="entry name" value="Ribonuclease Z/Hydroxyacylglutathione hydrolase-like"/>
    <property type="match status" value="1"/>
</dbReference>
<evidence type="ECO:0000256" key="3">
    <source>
        <dbReference type="ARBA" id="ARBA00022801"/>
    </source>
</evidence>
<evidence type="ECO:0000313" key="7">
    <source>
        <dbReference type="Proteomes" id="UP000027361"/>
    </source>
</evidence>
<dbReference type="HOGENOM" id="CLU_048478_1_3_1"/>
<dbReference type="InterPro" id="IPR050662">
    <property type="entry name" value="Sec-metab_biosynth-thioest"/>
</dbReference>
<dbReference type="InParanoid" id="A0A066WJI3"/>